<dbReference type="GO" id="GO:0016538">
    <property type="term" value="F:cyclin-dependent protein serine/threonine kinase regulator activity"/>
    <property type="evidence" value="ECO:0000318"/>
    <property type="project" value="GO_Central"/>
</dbReference>
<dbReference type="GeneID" id="7443429"/>
<keyword evidence="2" id="KW-0195">Cyclin</keyword>
<dbReference type="HOGENOM" id="CLU_067459_1_0_1"/>
<accession>B8C6A9</accession>
<reference evidence="5 6" key="2">
    <citation type="journal article" date="2008" name="Nature">
        <title>The Phaeodactylum genome reveals the evolutionary history of diatom genomes.</title>
        <authorList>
            <person name="Bowler C."/>
            <person name="Allen A.E."/>
            <person name="Badger J.H."/>
            <person name="Grimwood J."/>
            <person name="Jabbari K."/>
            <person name="Kuo A."/>
            <person name="Maheswari U."/>
            <person name="Martens C."/>
            <person name="Maumus F."/>
            <person name="Otillar R.P."/>
            <person name="Rayko E."/>
            <person name="Salamov A."/>
            <person name="Vandepoele K."/>
            <person name="Beszteri B."/>
            <person name="Gruber A."/>
            <person name="Heijde M."/>
            <person name="Katinka M."/>
            <person name="Mock T."/>
            <person name="Valentin K."/>
            <person name="Verret F."/>
            <person name="Berges J.A."/>
            <person name="Brownlee C."/>
            <person name="Cadoret J.P."/>
            <person name="Chiovitti A."/>
            <person name="Choi C.J."/>
            <person name="Coesel S."/>
            <person name="De Martino A."/>
            <person name="Detter J.C."/>
            <person name="Durkin C."/>
            <person name="Falciatore A."/>
            <person name="Fournet J."/>
            <person name="Haruta M."/>
            <person name="Huysman M.J."/>
            <person name="Jenkins B.D."/>
            <person name="Jiroutova K."/>
            <person name="Jorgensen R.E."/>
            <person name="Joubert Y."/>
            <person name="Kaplan A."/>
            <person name="Kroger N."/>
            <person name="Kroth P.G."/>
            <person name="La Roche J."/>
            <person name="Lindquist E."/>
            <person name="Lommer M."/>
            <person name="Martin-Jezequel V."/>
            <person name="Lopez P.J."/>
            <person name="Lucas S."/>
            <person name="Mangogna M."/>
            <person name="McGinnis K."/>
            <person name="Medlin L.K."/>
            <person name="Montsant A."/>
            <person name="Oudot-Le Secq M.P."/>
            <person name="Napoli C."/>
            <person name="Obornik M."/>
            <person name="Parker M.S."/>
            <person name="Petit J.L."/>
            <person name="Porcel B.M."/>
            <person name="Poulsen N."/>
            <person name="Robison M."/>
            <person name="Rychlewski L."/>
            <person name="Rynearson T.A."/>
            <person name="Schmutz J."/>
            <person name="Shapiro H."/>
            <person name="Siaut M."/>
            <person name="Stanley M."/>
            <person name="Sussman M.R."/>
            <person name="Taylor A.R."/>
            <person name="Vardi A."/>
            <person name="von Dassow P."/>
            <person name="Vyverman W."/>
            <person name="Willis A."/>
            <person name="Wyrwicz L.S."/>
            <person name="Rokhsar D.S."/>
            <person name="Weissenbach J."/>
            <person name="Armbrust E.V."/>
            <person name="Green B.R."/>
            <person name="Van de Peer Y."/>
            <person name="Grigoriev I.V."/>
        </authorList>
    </citation>
    <scope>NUCLEOTIDE SEQUENCE [LARGE SCALE GENOMIC DNA]</scope>
    <source>
        <strain evidence="5 6">CCMP1335</strain>
    </source>
</reference>
<dbReference type="RefSeq" id="XP_002291685.1">
    <property type="nucleotide sequence ID" value="XM_002291649.1"/>
</dbReference>
<dbReference type="Proteomes" id="UP000001449">
    <property type="component" value="Chromosome 8"/>
</dbReference>
<evidence type="ECO:0000256" key="3">
    <source>
        <dbReference type="ARBA" id="ARBA00023306"/>
    </source>
</evidence>
<dbReference type="InterPro" id="IPR048258">
    <property type="entry name" value="Cyclins_cyclin-box"/>
</dbReference>
<dbReference type="eggNOG" id="KOG0654">
    <property type="taxonomic scope" value="Eukaryota"/>
</dbReference>
<keyword evidence="6" id="KW-1185">Reference proteome</keyword>
<gene>
    <name evidence="5" type="ORF">THAPSDRAFT_23653</name>
</gene>
<dbReference type="EMBL" id="CM000644">
    <property type="protein sequence ID" value="EED90536.1"/>
    <property type="molecule type" value="Genomic_DNA"/>
</dbReference>
<dbReference type="PaxDb" id="35128-Thaps23653"/>
<dbReference type="GO" id="GO:0051301">
    <property type="term" value="P:cell division"/>
    <property type="evidence" value="ECO:0007669"/>
    <property type="project" value="UniProtKB-KW"/>
</dbReference>
<dbReference type="FunFam" id="1.10.472.10:FF:000093">
    <property type="entry name" value="Predicted protein"/>
    <property type="match status" value="1"/>
</dbReference>
<dbReference type="GO" id="GO:0005737">
    <property type="term" value="C:cytoplasm"/>
    <property type="evidence" value="ECO:0000318"/>
    <property type="project" value="GO_Central"/>
</dbReference>
<evidence type="ECO:0000256" key="1">
    <source>
        <dbReference type="ARBA" id="ARBA00022618"/>
    </source>
</evidence>
<dbReference type="PROSITE" id="PS00292">
    <property type="entry name" value="CYCLINS"/>
    <property type="match status" value="1"/>
</dbReference>
<dbReference type="InterPro" id="IPR039361">
    <property type="entry name" value="Cyclin"/>
</dbReference>
<dbReference type="OMA" id="HLKMDDA"/>
<dbReference type="SUPFAM" id="SSF47954">
    <property type="entry name" value="Cyclin-like"/>
    <property type="match status" value="1"/>
</dbReference>
<organism evidence="5 6">
    <name type="scientific">Thalassiosira pseudonana</name>
    <name type="common">Marine diatom</name>
    <name type="synonym">Cyclotella nana</name>
    <dbReference type="NCBI Taxonomy" id="35128"/>
    <lineage>
        <taxon>Eukaryota</taxon>
        <taxon>Sar</taxon>
        <taxon>Stramenopiles</taxon>
        <taxon>Ochrophyta</taxon>
        <taxon>Bacillariophyta</taxon>
        <taxon>Coscinodiscophyceae</taxon>
        <taxon>Thalassiosirophycidae</taxon>
        <taxon>Thalassiosirales</taxon>
        <taxon>Thalassiosiraceae</taxon>
        <taxon>Thalassiosira</taxon>
    </lineage>
</organism>
<keyword evidence="1" id="KW-0132">Cell division</keyword>
<reference evidence="5 6" key="1">
    <citation type="journal article" date="2004" name="Science">
        <title>The genome of the diatom Thalassiosira pseudonana: ecology, evolution, and metabolism.</title>
        <authorList>
            <person name="Armbrust E.V."/>
            <person name="Berges J.A."/>
            <person name="Bowler C."/>
            <person name="Green B.R."/>
            <person name="Martinez D."/>
            <person name="Putnam N.H."/>
            <person name="Zhou S."/>
            <person name="Allen A.E."/>
            <person name="Apt K.E."/>
            <person name="Bechner M."/>
            <person name="Brzezinski M.A."/>
            <person name="Chaal B.K."/>
            <person name="Chiovitti A."/>
            <person name="Davis A.K."/>
            <person name="Demarest M.S."/>
            <person name="Detter J.C."/>
            <person name="Glavina T."/>
            <person name="Goodstein D."/>
            <person name="Hadi M.Z."/>
            <person name="Hellsten U."/>
            <person name="Hildebrand M."/>
            <person name="Jenkins B.D."/>
            <person name="Jurka J."/>
            <person name="Kapitonov V.V."/>
            <person name="Kroger N."/>
            <person name="Lau W.W."/>
            <person name="Lane T.W."/>
            <person name="Larimer F.W."/>
            <person name="Lippmeier J.C."/>
            <person name="Lucas S."/>
            <person name="Medina M."/>
            <person name="Montsant A."/>
            <person name="Obornik M."/>
            <person name="Parker M.S."/>
            <person name="Palenik B."/>
            <person name="Pazour G.J."/>
            <person name="Richardson P.M."/>
            <person name="Rynearson T.A."/>
            <person name="Saito M.A."/>
            <person name="Schwartz D.C."/>
            <person name="Thamatrakoln K."/>
            <person name="Valentin K."/>
            <person name="Vardi A."/>
            <person name="Wilkerson F.P."/>
            <person name="Rokhsar D.S."/>
        </authorList>
    </citation>
    <scope>NUCLEOTIDE SEQUENCE [LARGE SCALE GENOMIC DNA]</scope>
    <source>
        <strain evidence="5 6">CCMP1335</strain>
    </source>
</reference>
<proteinExistence type="predicted"/>
<feature type="domain" description="Cyclin N-terminal" evidence="4">
    <location>
        <begin position="14"/>
        <end position="141"/>
    </location>
</feature>
<dbReference type="KEGG" id="tps:THAPSDRAFT_23653"/>
<name>B8C6A9_THAPS</name>
<dbReference type="AlphaFoldDB" id="B8C6A9"/>
<evidence type="ECO:0000313" key="5">
    <source>
        <dbReference type="EMBL" id="EED90536.1"/>
    </source>
</evidence>
<dbReference type="InterPro" id="IPR006671">
    <property type="entry name" value="Cyclin_N"/>
</dbReference>
<dbReference type="GO" id="GO:0000082">
    <property type="term" value="P:G1/S transition of mitotic cell cycle"/>
    <property type="evidence" value="ECO:0000318"/>
    <property type="project" value="GO_Central"/>
</dbReference>
<keyword evidence="3" id="KW-0131">Cell cycle</keyword>
<dbReference type="GO" id="GO:0005634">
    <property type="term" value="C:nucleus"/>
    <property type="evidence" value="ECO:0000318"/>
    <property type="project" value="GO_Central"/>
</dbReference>
<dbReference type="InterPro" id="IPR036915">
    <property type="entry name" value="Cyclin-like_sf"/>
</dbReference>
<dbReference type="Pfam" id="PF00134">
    <property type="entry name" value="Cyclin_N"/>
    <property type="match status" value="1"/>
</dbReference>
<evidence type="ECO:0000256" key="2">
    <source>
        <dbReference type="ARBA" id="ARBA00023127"/>
    </source>
</evidence>
<evidence type="ECO:0000313" key="6">
    <source>
        <dbReference type="Proteomes" id="UP000001449"/>
    </source>
</evidence>
<dbReference type="GO" id="GO:0000307">
    <property type="term" value="C:cyclin-dependent protein kinase holoenzyme complex"/>
    <property type="evidence" value="ECO:0000318"/>
    <property type="project" value="GO_Central"/>
</dbReference>
<protein>
    <recommendedName>
        <fullName evidence="4">Cyclin N-terminal domain-containing protein</fullName>
    </recommendedName>
</protein>
<dbReference type="Gene3D" id="1.10.472.10">
    <property type="entry name" value="Cyclin-like"/>
    <property type="match status" value="2"/>
</dbReference>
<dbReference type="STRING" id="35128.B8C6A9"/>
<evidence type="ECO:0000259" key="4">
    <source>
        <dbReference type="Pfam" id="PF00134"/>
    </source>
</evidence>
<dbReference type="PANTHER" id="PTHR10177">
    <property type="entry name" value="CYCLINS"/>
    <property type="match status" value="1"/>
</dbReference>
<dbReference type="InParanoid" id="B8C6A9"/>
<sequence length="294" mass="32502">MNTSSDLISRIIAMKSQESITSSNHNYFSKTTAVDESSRTAMAEWLFKIVDAVSLNRETVLISLSLLDRYLSSNKGKSMMVLQDRQEFQLAAIASFYLAVKVYEPVVMGIDTLSKLCRGFYQESAILAMEQDILFALEWRVLVHTPLDFVRCLLELLPSSSISSVSSESIVEQSRMHLEFAAYQFHFSNCKPFVMGAACLAASLNELNILSTFEIHQFLGQIATSCDGVDMNVDSVMDVQTRLVSRSTDTISVSSKSCSEEVSKPVLSRCNAYRLESCGEGSSPVCVAQAARQA</sequence>